<dbReference type="EMBL" id="JAUJYO010000006">
    <property type="protein sequence ID" value="KAK1314675.1"/>
    <property type="molecule type" value="Genomic_DNA"/>
</dbReference>
<comment type="caution">
    <text evidence="1">The sequence shown here is derived from an EMBL/GenBank/DDBJ whole genome shotgun (WGS) entry which is preliminary data.</text>
</comment>
<gene>
    <name evidence="1" type="ORF">QJS10_CPA06g02556</name>
</gene>
<accession>A0AAV9ELL0</accession>
<keyword evidence="2" id="KW-1185">Reference proteome</keyword>
<proteinExistence type="predicted"/>
<name>A0AAV9ELL0_ACOCL</name>
<reference evidence="1" key="2">
    <citation type="submission" date="2023-06" db="EMBL/GenBank/DDBJ databases">
        <authorList>
            <person name="Ma L."/>
            <person name="Liu K.-W."/>
            <person name="Li Z."/>
            <person name="Hsiao Y.-Y."/>
            <person name="Qi Y."/>
            <person name="Fu T."/>
            <person name="Tang G."/>
            <person name="Zhang D."/>
            <person name="Sun W.-H."/>
            <person name="Liu D.-K."/>
            <person name="Li Y."/>
            <person name="Chen G.-Z."/>
            <person name="Liu X.-D."/>
            <person name="Liao X.-Y."/>
            <person name="Jiang Y.-T."/>
            <person name="Yu X."/>
            <person name="Hao Y."/>
            <person name="Huang J."/>
            <person name="Zhao X.-W."/>
            <person name="Ke S."/>
            <person name="Chen Y.-Y."/>
            <person name="Wu W.-L."/>
            <person name="Hsu J.-L."/>
            <person name="Lin Y.-F."/>
            <person name="Huang M.-D."/>
            <person name="Li C.-Y."/>
            <person name="Huang L."/>
            <person name="Wang Z.-W."/>
            <person name="Zhao X."/>
            <person name="Zhong W.-Y."/>
            <person name="Peng D.-H."/>
            <person name="Ahmad S."/>
            <person name="Lan S."/>
            <person name="Zhang J.-S."/>
            <person name="Tsai W.-C."/>
            <person name="Van De Peer Y."/>
            <person name="Liu Z.-J."/>
        </authorList>
    </citation>
    <scope>NUCLEOTIDE SEQUENCE</scope>
    <source>
        <strain evidence="1">CP</strain>
        <tissue evidence="1">Leaves</tissue>
    </source>
</reference>
<evidence type="ECO:0000313" key="2">
    <source>
        <dbReference type="Proteomes" id="UP001180020"/>
    </source>
</evidence>
<protein>
    <submittedName>
        <fullName evidence="1">Uncharacterized protein</fullName>
    </submittedName>
</protein>
<reference evidence="1" key="1">
    <citation type="journal article" date="2023" name="Nat. Commun.">
        <title>Diploid and tetraploid genomes of Acorus and the evolution of monocots.</title>
        <authorList>
            <person name="Ma L."/>
            <person name="Liu K.W."/>
            <person name="Li Z."/>
            <person name="Hsiao Y.Y."/>
            <person name="Qi Y."/>
            <person name="Fu T."/>
            <person name="Tang G.D."/>
            <person name="Zhang D."/>
            <person name="Sun W.H."/>
            <person name="Liu D.K."/>
            <person name="Li Y."/>
            <person name="Chen G.Z."/>
            <person name="Liu X.D."/>
            <person name="Liao X.Y."/>
            <person name="Jiang Y.T."/>
            <person name="Yu X."/>
            <person name="Hao Y."/>
            <person name="Huang J."/>
            <person name="Zhao X.W."/>
            <person name="Ke S."/>
            <person name="Chen Y.Y."/>
            <person name="Wu W.L."/>
            <person name="Hsu J.L."/>
            <person name="Lin Y.F."/>
            <person name="Huang M.D."/>
            <person name="Li C.Y."/>
            <person name="Huang L."/>
            <person name="Wang Z.W."/>
            <person name="Zhao X."/>
            <person name="Zhong W.Y."/>
            <person name="Peng D.H."/>
            <person name="Ahmad S."/>
            <person name="Lan S."/>
            <person name="Zhang J.S."/>
            <person name="Tsai W.C."/>
            <person name="Van de Peer Y."/>
            <person name="Liu Z.J."/>
        </authorList>
    </citation>
    <scope>NUCLEOTIDE SEQUENCE</scope>
    <source>
        <strain evidence="1">CP</strain>
    </source>
</reference>
<evidence type="ECO:0000313" key="1">
    <source>
        <dbReference type="EMBL" id="KAK1314675.1"/>
    </source>
</evidence>
<sequence>MGGGTCTSCAFVVRYMVACCTWPQPMATGQSLCVYTTTICPISTITCILVQVPILYNDLSRIVE</sequence>
<dbReference type="AlphaFoldDB" id="A0AAV9ELL0"/>
<organism evidence="1 2">
    <name type="scientific">Acorus calamus</name>
    <name type="common">Sweet flag</name>
    <dbReference type="NCBI Taxonomy" id="4465"/>
    <lineage>
        <taxon>Eukaryota</taxon>
        <taxon>Viridiplantae</taxon>
        <taxon>Streptophyta</taxon>
        <taxon>Embryophyta</taxon>
        <taxon>Tracheophyta</taxon>
        <taxon>Spermatophyta</taxon>
        <taxon>Magnoliopsida</taxon>
        <taxon>Liliopsida</taxon>
        <taxon>Acoraceae</taxon>
        <taxon>Acorus</taxon>
    </lineage>
</organism>
<dbReference type="Proteomes" id="UP001180020">
    <property type="component" value="Unassembled WGS sequence"/>
</dbReference>